<dbReference type="Gene3D" id="3.30.43.10">
    <property type="entry name" value="Uridine Diphospho-n-acetylenolpyruvylglucosamine Reductase, domain 2"/>
    <property type="match status" value="1"/>
</dbReference>
<dbReference type="InterPro" id="IPR036318">
    <property type="entry name" value="FAD-bd_PCMH-like_sf"/>
</dbReference>
<dbReference type="PROSITE" id="PS51387">
    <property type="entry name" value="FAD_PCMH"/>
    <property type="match status" value="1"/>
</dbReference>
<dbReference type="GO" id="GO:0016491">
    <property type="term" value="F:oxidoreductase activity"/>
    <property type="evidence" value="ECO:0007669"/>
    <property type="project" value="InterPro"/>
</dbReference>
<dbReference type="InterPro" id="IPR016166">
    <property type="entry name" value="FAD-bd_PCMH"/>
</dbReference>
<dbReference type="Gene3D" id="3.30.390.50">
    <property type="entry name" value="CO dehydrogenase flavoprotein, C-terminal domain"/>
    <property type="match status" value="1"/>
</dbReference>
<reference evidence="3 4" key="1">
    <citation type="submission" date="2016-10" db="EMBL/GenBank/DDBJ databases">
        <authorList>
            <person name="de Groot N.N."/>
        </authorList>
    </citation>
    <scope>NUCLEOTIDE SEQUENCE [LARGE SCALE GENOMIC DNA]</scope>
    <source>
        <strain evidence="3 4">DSM 5885</strain>
    </source>
</reference>
<dbReference type="InterPro" id="IPR016167">
    <property type="entry name" value="FAD-bd_PCMH_sub1"/>
</dbReference>
<accession>A0A1G8C372</accession>
<evidence type="ECO:0000256" key="1">
    <source>
        <dbReference type="ARBA" id="ARBA00022827"/>
    </source>
</evidence>
<dbReference type="Pfam" id="PF00941">
    <property type="entry name" value="FAD_binding_5"/>
    <property type="match status" value="1"/>
</dbReference>
<protein>
    <submittedName>
        <fullName evidence="3">Putative selenate reductase FAD-binding subunit</fullName>
    </submittedName>
</protein>
<dbReference type="PANTHER" id="PTHR42659:SF9">
    <property type="entry name" value="XANTHINE DEHYDROGENASE FAD-BINDING SUBUNIT XDHB-RELATED"/>
    <property type="match status" value="1"/>
</dbReference>
<evidence type="ECO:0000313" key="4">
    <source>
        <dbReference type="Proteomes" id="UP000198607"/>
    </source>
</evidence>
<dbReference type="SUPFAM" id="SSF55447">
    <property type="entry name" value="CO dehydrogenase flavoprotein C-terminal domain-like"/>
    <property type="match status" value="1"/>
</dbReference>
<dbReference type="Proteomes" id="UP000198607">
    <property type="component" value="Unassembled WGS sequence"/>
</dbReference>
<keyword evidence="4" id="KW-1185">Reference proteome</keyword>
<dbReference type="InterPro" id="IPR016169">
    <property type="entry name" value="FAD-bd_PCMH_sub2"/>
</dbReference>
<dbReference type="EMBL" id="FNCY01000005">
    <property type="protein sequence ID" value="SDH39941.1"/>
    <property type="molecule type" value="Genomic_DNA"/>
</dbReference>
<name>A0A1G8C372_9RHOO</name>
<gene>
    <name evidence="3" type="ORF">SAMN05660652_01666</name>
</gene>
<evidence type="ECO:0000313" key="3">
    <source>
        <dbReference type="EMBL" id="SDH39941.1"/>
    </source>
</evidence>
<keyword evidence="1" id="KW-0274">FAD</keyword>
<dbReference type="OrthoDB" id="9793944at2"/>
<dbReference type="SUPFAM" id="SSF56176">
    <property type="entry name" value="FAD-binding/transporter-associated domain-like"/>
    <property type="match status" value="1"/>
</dbReference>
<dbReference type="AlphaFoldDB" id="A0A1G8C372"/>
<dbReference type="RefSeq" id="WP_091936456.1">
    <property type="nucleotide sequence ID" value="NZ_FNCY01000005.1"/>
</dbReference>
<dbReference type="Gene3D" id="3.30.465.10">
    <property type="match status" value="1"/>
</dbReference>
<evidence type="ECO:0000259" key="2">
    <source>
        <dbReference type="PROSITE" id="PS51387"/>
    </source>
</evidence>
<dbReference type="PANTHER" id="PTHR42659">
    <property type="entry name" value="XANTHINE DEHYDROGENASE SUBUNIT C-RELATED"/>
    <property type="match status" value="1"/>
</dbReference>
<dbReference type="SMART" id="SM01092">
    <property type="entry name" value="CO_deh_flav_C"/>
    <property type="match status" value="1"/>
</dbReference>
<dbReference type="STRING" id="83767.SAMN05660652_01666"/>
<dbReference type="GO" id="GO:0071949">
    <property type="term" value="F:FAD binding"/>
    <property type="evidence" value="ECO:0007669"/>
    <property type="project" value="InterPro"/>
</dbReference>
<feature type="domain" description="FAD-binding PCMH-type" evidence="2">
    <location>
        <begin position="1"/>
        <end position="162"/>
    </location>
</feature>
<proteinExistence type="predicted"/>
<dbReference type="InterPro" id="IPR002346">
    <property type="entry name" value="Mopterin_DH_FAD-bd"/>
</dbReference>
<dbReference type="InterPro" id="IPR017698">
    <property type="entry name" value="Molybdo-cont_Rdtase_FAD-bd_su"/>
</dbReference>
<dbReference type="InterPro" id="IPR051312">
    <property type="entry name" value="Diverse_Substr_Oxidored"/>
</dbReference>
<organism evidence="3 4">
    <name type="scientific">Propionivibrio dicarboxylicus</name>
    <dbReference type="NCBI Taxonomy" id="83767"/>
    <lineage>
        <taxon>Bacteria</taxon>
        <taxon>Pseudomonadati</taxon>
        <taxon>Pseudomonadota</taxon>
        <taxon>Betaproteobacteria</taxon>
        <taxon>Rhodocyclales</taxon>
        <taxon>Rhodocyclaceae</taxon>
        <taxon>Propionivibrio</taxon>
    </lineage>
</organism>
<dbReference type="NCBIfam" id="TIGR03312">
    <property type="entry name" value="Se_sel_red_FAD"/>
    <property type="match status" value="1"/>
</dbReference>
<keyword evidence="1" id="KW-0285">Flavoprotein</keyword>
<sequence length="264" mass="27694">MIEQFLKPATVDEAVRLKRQYGDKAVFMAGGSKLNAAPTRTDKKVAISLAGLRLDAVALDNGQLRLGATLTLQQLIDDSRVPVALREAAGFVYSRNLRNQSTLGGELCAKQDEAVLTPVLLALDAELIYADGAVVALERFLAGGADSADALLVALRLPDPERPCATRKVARSVAGLRVLTAAVALSSAGPCIAVEGVTPTPLRLRDIEARALNDAALEQAVSAAVAPEDDLRGSVAYKRYIAGIVVADLLADLSSGTPTARKEI</sequence>
<dbReference type="InterPro" id="IPR036683">
    <property type="entry name" value="CO_DH_flav_C_dom_sf"/>
</dbReference>
<dbReference type="InterPro" id="IPR005107">
    <property type="entry name" value="CO_DH_flav_C"/>
</dbReference>